<keyword evidence="8 9" id="KW-0413">Isomerase</keyword>
<organism evidence="11 12">
    <name type="scientific">Aerococcus kribbianus</name>
    <dbReference type="NCBI Taxonomy" id="2999064"/>
    <lineage>
        <taxon>Bacteria</taxon>
        <taxon>Bacillati</taxon>
        <taxon>Bacillota</taxon>
        <taxon>Bacilli</taxon>
        <taxon>Lactobacillales</taxon>
        <taxon>Aerococcaceae</taxon>
        <taxon>Aerococcus</taxon>
    </lineage>
</organism>
<dbReference type="InterPro" id="IPR035990">
    <property type="entry name" value="TIM_sf"/>
</dbReference>
<dbReference type="CDD" id="cd00311">
    <property type="entry name" value="TIM"/>
    <property type="match status" value="1"/>
</dbReference>
<feature type="active site" description="Proton acceptor" evidence="9">
    <location>
        <position position="166"/>
    </location>
</feature>
<comment type="caution">
    <text evidence="11">The sequence shown here is derived from an EMBL/GenBank/DDBJ whole genome shotgun (WGS) entry which is preliminary data.</text>
</comment>
<dbReference type="PROSITE" id="PS00171">
    <property type="entry name" value="TIM_1"/>
    <property type="match status" value="1"/>
</dbReference>
<evidence type="ECO:0000313" key="12">
    <source>
        <dbReference type="Proteomes" id="UP001146670"/>
    </source>
</evidence>
<gene>
    <name evidence="9 11" type="primary">tpiA</name>
    <name evidence="11" type="ORF">OW157_01560</name>
</gene>
<dbReference type="InterPro" id="IPR013785">
    <property type="entry name" value="Aldolase_TIM"/>
</dbReference>
<dbReference type="GO" id="GO:0005829">
    <property type="term" value="C:cytosol"/>
    <property type="evidence" value="ECO:0007669"/>
    <property type="project" value="TreeGrafter"/>
</dbReference>
<comment type="function">
    <text evidence="9">Involved in the gluconeogenesis. Catalyzes stereospecifically the conversion of dihydroxyacetone phosphate (DHAP) to D-glyceraldehyde-3-phosphate (G3P).</text>
</comment>
<comment type="subunit">
    <text evidence="9 10">Homodimer.</text>
</comment>
<keyword evidence="7 9" id="KW-0324">Glycolysis</keyword>
<keyword evidence="5 9" id="KW-0312">Gluconeogenesis</keyword>
<feature type="binding site" evidence="9">
    <location>
        <position position="212"/>
    </location>
    <ligand>
        <name>substrate</name>
    </ligand>
</feature>
<evidence type="ECO:0000256" key="6">
    <source>
        <dbReference type="ARBA" id="ARBA00022490"/>
    </source>
</evidence>
<dbReference type="InterPro" id="IPR000652">
    <property type="entry name" value="Triosephosphate_isomerase"/>
</dbReference>
<sequence length="251" mass="26619">MRQPLIAGNWKMNKTPEEGVAFINELKENFPKTDAEAVITPTALAITAMQEAAKGTDIKIGAQNAHFEDAGAFTGEISPQSLASIEVPYVIVGHSERRDIFHETDEDVNKKTKAILDHGMTPIICVGESLETREAGKDQEWVAGQVKAALANLSDEEVSKTVIAYEPVWAIGTGKTASADDAETMIAHIREVVFEVAGQEASDAVRILYGGSVKPANVAELLAKDNIDGALVGGASLEVDSYTALLTGGVA</sequence>
<evidence type="ECO:0000256" key="5">
    <source>
        <dbReference type="ARBA" id="ARBA00022432"/>
    </source>
</evidence>
<dbReference type="HAMAP" id="MF_00147_B">
    <property type="entry name" value="TIM_B"/>
    <property type="match status" value="1"/>
</dbReference>
<comment type="similarity">
    <text evidence="2 9 10">Belongs to the triosephosphate isomerase family.</text>
</comment>
<name>A0A9X3FM85_9LACT</name>
<accession>A0A9X3FM85</accession>
<dbReference type="GO" id="GO:0046166">
    <property type="term" value="P:glyceraldehyde-3-phosphate biosynthetic process"/>
    <property type="evidence" value="ECO:0007669"/>
    <property type="project" value="TreeGrafter"/>
</dbReference>
<protein>
    <recommendedName>
        <fullName evidence="4 9">Triosephosphate isomerase</fullName>
        <shortName evidence="9">TIM</shortName>
        <shortName evidence="9">TPI</shortName>
        <ecNumber evidence="3 9">5.3.1.1</ecNumber>
    </recommendedName>
    <alternativeName>
        <fullName evidence="9">Triose-phosphate isomerase</fullName>
    </alternativeName>
</protein>
<dbReference type="Pfam" id="PF00121">
    <property type="entry name" value="TIM"/>
    <property type="match status" value="1"/>
</dbReference>
<dbReference type="PANTHER" id="PTHR21139:SF42">
    <property type="entry name" value="TRIOSEPHOSPHATE ISOMERASE"/>
    <property type="match status" value="1"/>
</dbReference>
<evidence type="ECO:0000256" key="10">
    <source>
        <dbReference type="RuleBase" id="RU363013"/>
    </source>
</evidence>
<proteinExistence type="inferred from homology"/>
<comment type="pathway">
    <text evidence="1 9 10">Carbohydrate degradation; glycolysis; D-glyceraldehyde 3-phosphate from glycerone phosphate: step 1/1.</text>
</comment>
<comment type="pathway">
    <text evidence="9 10">Carbohydrate biosynthesis; gluconeogenesis.</text>
</comment>
<evidence type="ECO:0000313" key="11">
    <source>
        <dbReference type="EMBL" id="MCZ0725253.1"/>
    </source>
</evidence>
<keyword evidence="6 9" id="KW-0963">Cytoplasm</keyword>
<dbReference type="PROSITE" id="PS51440">
    <property type="entry name" value="TIM_2"/>
    <property type="match status" value="1"/>
</dbReference>
<dbReference type="InterPro" id="IPR022896">
    <property type="entry name" value="TrioseP_Isoase_bac/euk"/>
</dbReference>
<dbReference type="SUPFAM" id="SSF51351">
    <property type="entry name" value="Triosephosphate isomerase (TIM)"/>
    <property type="match status" value="1"/>
</dbReference>
<feature type="binding site" evidence="9">
    <location>
        <begin position="233"/>
        <end position="234"/>
    </location>
    <ligand>
        <name>substrate</name>
    </ligand>
</feature>
<evidence type="ECO:0000256" key="4">
    <source>
        <dbReference type="ARBA" id="ARBA00019397"/>
    </source>
</evidence>
<dbReference type="NCBIfam" id="TIGR00419">
    <property type="entry name" value="tim"/>
    <property type="match status" value="1"/>
</dbReference>
<dbReference type="GO" id="GO:0019563">
    <property type="term" value="P:glycerol catabolic process"/>
    <property type="evidence" value="ECO:0007669"/>
    <property type="project" value="TreeGrafter"/>
</dbReference>
<evidence type="ECO:0000256" key="2">
    <source>
        <dbReference type="ARBA" id="ARBA00007422"/>
    </source>
</evidence>
<evidence type="ECO:0000256" key="8">
    <source>
        <dbReference type="ARBA" id="ARBA00023235"/>
    </source>
</evidence>
<dbReference type="Gene3D" id="3.20.20.70">
    <property type="entry name" value="Aldolase class I"/>
    <property type="match status" value="1"/>
</dbReference>
<feature type="binding site" evidence="9">
    <location>
        <begin position="9"/>
        <end position="11"/>
    </location>
    <ligand>
        <name>substrate</name>
    </ligand>
</feature>
<comment type="subcellular location">
    <subcellularLocation>
        <location evidence="9 10">Cytoplasm</location>
    </subcellularLocation>
</comment>
<evidence type="ECO:0000256" key="3">
    <source>
        <dbReference type="ARBA" id="ARBA00011940"/>
    </source>
</evidence>
<evidence type="ECO:0000256" key="9">
    <source>
        <dbReference type="HAMAP-Rule" id="MF_00147"/>
    </source>
</evidence>
<feature type="binding site" evidence="9">
    <location>
        <position position="172"/>
    </location>
    <ligand>
        <name>substrate</name>
    </ligand>
</feature>
<dbReference type="GO" id="GO:0004807">
    <property type="term" value="F:triose-phosphate isomerase activity"/>
    <property type="evidence" value="ECO:0007669"/>
    <property type="project" value="UniProtKB-UniRule"/>
</dbReference>
<dbReference type="PANTHER" id="PTHR21139">
    <property type="entry name" value="TRIOSEPHOSPHATE ISOMERASE"/>
    <property type="match status" value="1"/>
</dbReference>
<keyword evidence="12" id="KW-1185">Reference proteome</keyword>
<comment type="catalytic activity">
    <reaction evidence="9 10">
        <text>D-glyceraldehyde 3-phosphate = dihydroxyacetone phosphate</text>
        <dbReference type="Rhea" id="RHEA:18585"/>
        <dbReference type="ChEBI" id="CHEBI:57642"/>
        <dbReference type="ChEBI" id="CHEBI:59776"/>
        <dbReference type="EC" id="5.3.1.1"/>
    </reaction>
</comment>
<evidence type="ECO:0000256" key="7">
    <source>
        <dbReference type="ARBA" id="ARBA00023152"/>
    </source>
</evidence>
<dbReference type="GO" id="GO:0006096">
    <property type="term" value="P:glycolytic process"/>
    <property type="evidence" value="ECO:0007669"/>
    <property type="project" value="UniProtKB-UniRule"/>
</dbReference>
<dbReference type="EC" id="5.3.1.1" evidence="3 9"/>
<feature type="active site" description="Electrophile" evidence="9">
    <location>
        <position position="94"/>
    </location>
</feature>
<dbReference type="AlphaFoldDB" id="A0A9X3FM85"/>
<dbReference type="GO" id="GO:0006094">
    <property type="term" value="P:gluconeogenesis"/>
    <property type="evidence" value="ECO:0007669"/>
    <property type="project" value="UniProtKB-UniRule"/>
</dbReference>
<reference evidence="11" key="1">
    <citation type="submission" date="2022-12" db="EMBL/GenBank/DDBJ databases">
        <title>Description and comparative metabolic analysis of Aerococcus sp. nov., isolated from the feces of a pig.</title>
        <authorList>
            <person name="Chang Y.-H."/>
        </authorList>
    </citation>
    <scope>NUCLEOTIDE SEQUENCE</scope>
    <source>
        <strain evidence="11">YH-aer222</strain>
    </source>
</reference>
<evidence type="ECO:0000256" key="1">
    <source>
        <dbReference type="ARBA" id="ARBA00004680"/>
    </source>
</evidence>
<dbReference type="EMBL" id="JAPRFR010000001">
    <property type="protein sequence ID" value="MCZ0725253.1"/>
    <property type="molecule type" value="Genomic_DNA"/>
</dbReference>
<dbReference type="FunFam" id="3.20.20.70:FF:000016">
    <property type="entry name" value="Triosephosphate isomerase"/>
    <property type="match status" value="1"/>
</dbReference>
<dbReference type="RefSeq" id="WP_268751577.1">
    <property type="nucleotide sequence ID" value="NZ_JAPRFQ010000001.1"/>
</dbReference>
<dbReference type="InterPro" id="IPR020861">
    <property type="entry name" value="Triosephosphate_isomerase_AS"/>
</dbReference>
<dbReference type="Proteomes" id="UP001146670">
    <property type="component" value="Unassembled WGS sequence"/>
</dbReference>